<dbReference type="EMBL" id="UYRX01001120">
    <property type="protein sequence ID" value="VDK88281.1"/>
    <property type="molecule type" value="Genomic_DNA"/>
</dbReference>
<accession>A0A3P6VD07</accession>
<dbReference type="AlphaFoldDB" id="A0A3P6VD07"/>
<feature type="compositionally biased region" description="Polar residues" evidence="1">
    <location>
        <begin position="10"/>
        <end position="20"/>
    </location>
</feature>
<proteinExistence type="predicted"/>
<organism evidence="2 3">
    <name type="scientific">Litomosoides sigmodontis</name>
    <name type="common">Filarial nematode worm</name>
    <dbReference type="NCBI Taxonomy" id="42156"/>
    <lineage>
        <taxon>Eukaryota</taxon>
        <taxon>Metazoa</taxon>
        <taxon>Ecdysozoa</taxon>
        <taxon>Nematoda</taxon>
        <taxon>Chromadorea</taxon>
        <taxon>Rhabditida</taxon>
        <taxon>Spirurina</taxon>
        <taxon>Spiruromorpha</taxon>
        <taxon>Filarioidea</taxon>
        <taxon>Onchocercidae</taxon>
        <taxon>Litomosoides</taxon>
    </lineage>
</organism>
<evidence type="ECO:0000313" key="3">
    <source>
        <dbReference type="Proteomes" id="UP000277928"/>
    </source>
</evidence>
<evidence type="ECO:0000313" key="2">
    <source>
        <dbReference type="EMBL" id="VDK88281.1"/>
    </source>
</evidence>
<reference evidence="2 3" key="1">
    <citation type="submission" date="2018-08" db="EMBL/GenBank/DDBJ databases">
        <authorList>
            <person name="Laetsch R D."/>
            <person name="Stevens L."/>
            <person name="Kumar S."/>
            <person name="Blaxter L. M."/>
        </authorList>
    </citation>
    <scope>NUCLEOTIDE SEQUENCE [LARGE SCALE GENOMIC DNA]</scope>
</reference>
<keyword evidence="3" id="KW-1185">Reference proteome</keyword>
<dbReference type="Proteomes" id="UP000277928">
    <property type="component" value="Unassembled WGS sequence"/>
</dbReference>
<evidence type="ECO:0000256" key="1">
    <source>
        <dbReference type="SAM" id="MobiDB-lite"/>
    </source>
</evidence>
<name>A0A3P6VD07_LITSI</name>
<feature type="region of interest" description="Disordered" evidence="1">
    <location>
        <begin position="1"/>
        <end position="42"/>
    </location>
</feature>
<sequence>MATHDAPSLPRNTTSLGVTVQQQSSSASSDRPQTHKLYTHTYPPHVPPIKSINLVFRMLYVPLRVKFKAVVL</sequence>
<gene>
    <name evidence="2" type="ORF">NLS_LOCUS8584</name>
</gene>
<protein>
    <submittedName>
        <fullName evidence="2">Uncharacterized protein</fullName>
    </submittedName>
</protein>